<dbReference type="Proteomes" id="UP001210211">
    <property type="component" value="Unassembled WGS sequence"/>
</dbReference>
<evidence type="ECO:0000313" key="1">
    <source>
        <dbReference type="EMBL" id="KAJ3696668.1"/>
    </source>
</evidence>
<organism evidence="1 2">
    <name type="scientific">Rhynchospora tenuis</name>
    <dbReference type="NCBI Taxonomy" id="198213"/>
    <lineage>
        <taxon>Eukaryota</taxon>
        <taxon>Viridiplantae</taxon>
        <taxon>Streptophyta</taxon>
        <taxon>Embryophyta</taxon>
        <taxon>Tracheophyta</taxon>
        <taxon>Spermatophyta</taxon>
        <taxon>Magnoliopsida</taxon>
        <taxon>Liliopsida</taxon>
        <taxon>Poales</taxon>
        <taxon>Cyperaceae</taxon>
        <taxon>Cyperoideae</taxon>
        <taxon>Rhynchosporeae</taxon>
        <taxon>Rhynchospora</taxon>
    </lineage>
</organism>
<gene>
    <name evidence="1" type="ORF">LUZ61_000373</name>
</gene>
<comment type="caution">
    <text evidence="1">The sequence shown here is derived from an EMBL/GenBank/DDBJ whole genome shotgun (WGS) entry which is preliminary data.</text>
</comment>
<accession>A0AAD5ZF87</accession>
<keyword evidence="2" id="KW-1185">Reference proteome</keyword>
<proteinExistence type="predicted"/>
<dbReference type="EMBL" id="JAMRDG010000001">
    <property type="protein sequence ID" value="KAJ3696668.1"/>
    <property type="molecule type" value="Genomic_DNA"/>
</dbReference>
<name>A0AAD5ZF87_9POAL</name>
<dbReference type="AlphaFoldDB" id="A0AAD5ZF87"/>
<reference evidence="1 2" key="1">
    <citation type="journal article" date="2022" name="Cell">
        <title>Repeat-based holocentromeres influence genome architecture and karyotype evolution.</title>
        <authorList>
            <person name="Hofstatter P.G."/>
            <person name="Thangavel G."/>
            <person name="Lux T."/>
            <person name="Neumann P."/>
            <person name="Vondrak T."/>
            <person name="Novak P."/>
            <person name="Zhang M."/>
            <person name="Costa L."/>
            <person name="Castellani M."/>
            <person name="Scott A."/>
            <person name="Toegelov H."/>
            <person name="Fuchs J."/>
            <person name="Mata-Sucre Y."/>
            <person name="Dias Y."/>
            <person name="Vanzela A.L.L."/>
            <person name="Huettel B."/>
            <person name="Almeida C.C.S."/>
            <person name="Simkova H."/>
            <person name="Souza G."/>
            <person name="Pedrosa-Harand A."/>
            <person name="Macas J."/>
            <person name="Mayer K.F.X."/>
            <person name="Houben A."/>
            <person name="Marques A."/>
        </authorList>
    </citation>
    <scope>NUCLEOTIDE SEQUENCE [LARGE SCALE GENOMIC DNA]</scope>
    <source>
        <strain evidence="1">RhyTen1mFocal</strain>
    </source>
</reference>
<protein>
    <submittedName>
        <fullName evidence="1">Uncharacterized protein</fullName>
    </submittedName>
</protein>
<evidence type="ECO:0000313" key="2">
    <source>
        <dbReference type="Proteomes" id="UP001210211"/>
    </source>
</evidence>
<sequence>MAVYRSGVTLLLTESKNEIQQCFEENHGVTAEAELREPLDQAMEASHLIQHMIVQANRSTSGSFGNSTTIPFCVCGVVKCDK</sequence>